<feature type="region of interest" description="Disordered" evidence="1">
    <location>
        <begin position="297"/>
        <end position="334"/>
    </location>
</feature>
<proteinExistence type="predicted"/>
<feature type="compositionally biased region" description="Polar residues" evidence="1">
    <location>
        <begin position="307"/>
        <end position="327"/>
    </location>
</feature>
<sequence length="334" mass="37003">MAAAMEDYSLMWAPSTVDQLRDNLMRLEQRWKAMRQRQTKNRPVSVSPAMRPPSPLHRSYSEVHVDSNAYATPPSSKTLTTRSSSPDLIAPSSASDDHPPSSYSTPYKSRGSYDPYDSPVSVSSSSYRPMSGTSRLPMAPARRVAALTRENVSRLAQYPHHPIDLGGDGGSVCSSMSGRSRMSVKTDGGAVFSRLYQPNHLQARDLRMAMHKERQQHATCPFMPTTNVYRNRTPSVASRDSFCSGSSCTSARTDITQGLSASSRLYDPDYIRKRHAKLEKLRQERELRECTFTPAVNKNANERLLNQRDSPSGTGRTSPAASSTPRGGSSRRLK</sequence>
<feature type="compositionally biased region" description="Low complexity" evidence="1">
    <location>
        <begin position="112"/>
        <end position="126"/>
    </location>
</feature>
<dbReference type="RefSeq" id="XP_008877251.1">
    <property type="nucleotide sequence ID" value="XM_008879029.1"/>
</dbReference>
<dbReference type="OrthoDB" id="77399at2759"/>
<accession>A0A024TJ18</accession>
<feature type="region of interest" description="Disordered" evidence="1">
    <location>
        <begin position="33"/>
        <end position="135"/>
    </location>
</feature>
<evidence type="ECO:0000256" key="1">
    <source>
        <dbReference type="SAM" id="MobiDB-lite"/>
    </source>
</evidence>
<dbReference type="VEuPathDB" id="FungiDB:H310_12083"/>
<reference evidence="2" key="1">
    <citation type="submission" date="2013-12" db="EMBL/GenBank/DDBJ databases">
        <title>The Genome Sequence of Aphanomyces invadans NJM9701.</title>
        <authorList>
            <consortium name="The Broad Institute Genomics Platform"/>
            <person name="Russ C."/>
            <person name="Tyler B."/>
            <person name="van West P."/>
            <person name="Dieguez-Uribeondo J."/>
            <person name="Young S.K."/>
            <person name="Zeng Q."/>
            <person name="Gargeya S."/>
            <person name="Fitzgerald M."/>
            <person name="Abouelleil A."/>
            <person name="Alvarado L."/>
            <person name="Chapman S.B."/>
            <person name="Gainer-Dewar J."/>
            <person name="Goldberg J."/>
            <person name="Griggs A."/>
            <person name="Gujja S."/>
            <person name="Hansen M."/>
            <person name="Howarth C."/>
            <person name="Imamovic A."/>
            <person name="Ireland A."/>
            <person name="Larimer J."/>
            <person name="McCowan C."/>
            <person name="Murphy C."/>
            <person name="Pearson M."/>
            <person name="Poon T.W."/>
            <person name="Priest M."/>
            <person name="Roberts A."/>
            <person name="Saif S."/>
            <person name="Shea T."/>
            <person name="Sykes S."/>
            <person name="Wortman J."/>
            <person name="Nusbaum C."/>
            <person name="Birren B."/>
        </authorList>
    </citation>
    <scope>NUCLEOTIDE SEQUENCE [LARGE SCALE GENOMIC DNA]</scope>
    <source>
        <strain evidence="2">NJM9701</strain>
    </source>
</reference>
<evidence type="ECO:0000313" key="2">
    <source>
        <dbReference type="EMBL" id="ETV94048.1"/>
    </source>
</evidence>
<dbReference type="EMBL" id="KI913987">
    <property type="protein sequence ID" value="ETV94048.1"/>
    <property type="molecule type" value="Genomic_DNA"/>
</dbReference>
<dbReference type="AlphaFoldDB" id="A0A024TJ18"/>
<feature type="compositionally biased region" description="Polar residues" evidence="1">
    <location>
        <begin position="69"/>
        <end position="86"/>
    </location>
</feature>
<dbReference type="GeneID" id="20089133"/>
<feature type="compositionally biased region" description="Low complexity" evidence="1">
    <location>
        <begin position="90"/>
        <end position="104"/>
    </location>
</feature>
<dbReference type="eggNOG" id="ENOG502S6N6">
    <property type="taxonomic scope" value="Eukaryota"/>
</dbReference>
<gene>
    <name evidence="2" type="ORF">H310_12083</name>
</gene>
<organism evidence="2">
    <name type="scientific">Aphanomyces invadans</name>
    <dbReference type="NCBI Taxonomy" id="157072"/>
    <lineage>
        <taxon>Eukaryota</taxon>
        <taxon>Sar</taxon>
        <taxon>Stramenopiles</taxon>
        <taxon>Oomycota</taxon>
        <taxon>Saprolegniomycetes</taxon>
        <taxon>Saprolegniales</taxon>
        <taxon>Verrucalvaceae</taxon>
        <taxon>Aphanomyces</taxon>
    </lineage>
</organism>
<protein>
    <submittedName>
        <fullName evidence="2">Uncharacterized protein</fullName>
    </submittedName>
</protein>
<name>A0A024TJ18_9STRA</name>